<dbReference type="PANTHER" id="PTHR43201:SF5">
    <property type="entry name" value="MEDIUM-CHAIN ACYL-COA LIGASE ACSF2, MITOCHONDRIAL"/>
    <property type="match status" value="1"/>
</dbReference>
<evidence type="ECO:0000256" key="1">
    <source>
        <dbReference type="ARBA" id="ARBA00006432"/>
    </source>
</evidence>
<dbReference type="Proteomes" id="UP000189935">
    <property type="component" value="Chromosome I"/>
</dbReference>
<accession>A0A1M6T301</accession>
<reference evidence="5 6" key="1">
    <citation type="submission" date="2016-11" db="EMBL/GenBank/DDBJ databases">
        <authorList>
            <person name="Jaros S."/>
            <person name="Januszkiewicz K."/>
            <person name="Wedrychowicz H."/>
        </authorList>
    </citation>
    <scope>NUCLEOTIDE SEQUENCE [LARGE SCALE GENOMIC DNA]</scope>
    <source>
        <strain evidence="5 6">GAS499</strain>
    </source>
</reference>
<organism evidence="5 6">
    <name type="scientific">Bradyrhizobium lablabi</name>
    <dbReference type="NCBI Taxonomy" id="722472"/>
    <lineage>
        <taxon>Bacteria</taxon>
        <taxon>Pseudomonadati</taxon>
        <taxon>Pseudomonadota</taxon>
        <taxon>Alphaproteobacteria</taxon>
        <taxon>Hyphomicrobiales</taxon>
        <taxon>Nitrobacteraceae</taxon>
        <taxon>Bradyrhizobium</taxon>
    </lineage>
</organism>
<dbReference type="Gene3D" id="3.40.50.12780">
    <property type="entry name" value="N-terminal domain of ligase-like"/>
    <property type="match status" value="1"/>
</dbReference>
<dbReference type="InterPro" id="IPR042099">
    <property type="entry name" value="ANL_N_sf"/>
</dbReference>
<dbReference type="GO" id="GO:0031956">
    <property type="term" value="F:medium-chain fatty acid-CoA ligase activity"/>
    <property type="evidence" value="ECO:0007669"/>
    <property type="project" value="TreeGrafter"/>
</dbReference>
<dbReference type="InterPro" id="IPR000873">
    <property type="entry name" value="AMP-dep_synth/lig_dom"/>
</dbReference>
<protein>
    <submittedName>
        <fullName evidence="5">Long-chain acyl-CoA synthetase</fullName>
    </submittedName>
</protein>
<sequence length="543" mass="58980">MKVTPAGALLHQVQSRPKSAAFVFHEEVWTYERLAVEAESLARGLALRGVGPGDRVALHMMNRPEMIVAYYACFRLGAIAAPLRTAFKFAELAPILRRLRPALYLGEMSLYDNVAPLDASILALDKRFVVNGTFEDHGVQPWEALFDVPGNENLSVSPGSYKPAVLIITSGTTGQPKFVVHTPTTLAESTDLLIRNWGLSDDDIMIEPLPLAHMGGFLTLLSFIQFGAPFVLLENFDADIVLDTIERHRCTWLAGFPAQYAAMLGCQLARPRNLKSLRICLTGADTCPIDLQERVTATFGAPLYNVWGATEVMGSLTFGLRPGPVVRVPKGARIRLVDAKGADVGDGEVGELLIRGGNVFDGYWNDPKATGESLRAGWYHTGDLMRRGEGDELWFVSRKKDIIIRGGTNISPVEVEQALVASHPAVREAAVVGIPDAVLGQRVFGFVRLADGTKDTVVSEILGNVATRLASYKVPEGLEILDELPRNALSKVDRNALQAMAAKTDKADRADKADKAGRALIEAMALPPKQAETRPLSRAARIG</sequence>
<dbReference type="InterPro" id="IPR020845">
    <property type="entry name" value="AMP-binding_CS"/>
</dbReference>
<feature type="domain" description="AMP-binding enzyme C-terminal" evidence="4">
    <location>
        <begin position="414"/>
        <end position="490"/>
    </location>
</feature>
<dbReference type="PANTHER" id="PTHR43201">
    <property type="entry name" value="ACYL-COA SYNTHETASE"/>
    <property type="match status" value="1"/>
</dbReference>
<dbReference type="Pfam" id="PF00501">
    <property type="entry name" value="AMP-binding"/>
    <property type="match status" value="1"/>
</dbReference>
<dbReference type="PROSITE" id="PS00455">
    <property type="entry name" value="AMP_BINDING"/>
    <property type="match status" value="1"/>
</dbReference>
<dbReference type="OrthoDB" id="9803968at2"/>
<dbReference type="RefSeq" id="WP_079539672.1">
    <property type="nucleotide sequence ID" value="NZ_LT670844.1"/>
</dbReference>
<proteinExistence type="inferred from homology"/>
<dbReference type="Pfam" id="PF13193">
    <property type="entry name" value="AMP-binding_C"/>
    <property type="match status" value="1"/>
</dbReference>
<dbReference type="Gene3D" id="3.30.300.30">
    <property type="match status" value="1"/>
</dbReference>
<dbReference type="InterPro" id="IPR025110">
    <property type="entry name" value="AMP-bd_C"/>
</dbReference>
<dbReference type="GO" id="GO:0006631">
    <property type="term" value="P:fatty acid metabolic process"/>
    <property type="evidence" value="ECO:0007669"/>
    <property type="project" value="TreeGrafter"/>
</dbReference>
<name>A0A1M6T301_9BRAD</name>
<evidence type="ECO:0000259" key="4">
    <source>
        <dbReference type="Pfam" id="PF13193"/>
    </source>
</evidence>
<comment type="similarity">
    <text evidence="1">Belongs to the ATP-dependent AMP-binding enzyme family.</text>
</comment>
<evidence type="ECO:0000256" key="2">
    <source>
        <dbReference type="ARBA" id="ARBA00022598"/>
    </source>
</evidence>
<evidence type="ECO:0000259" key="3">
    <source>
        <dbReference type="Pfam" id="PF00501"/>
    </source>
</evidence>
<evidence type="ECO:0000313" key="6">
    <source>
        <dbReference type="Proteomes" id="UP000189935"/>
    </source>
</evidence>
<dbReference type="InterPro" id="IPR045851">
    <property type="entry name" value="AMP-bd_C_sf"/>
</dbReference>
<dbReference type="SUPFAM" id="SSF56801">
    <property type="entry name" value="Acetyl-CoA synthetase-like"/>
    <property type="match status" value="1"/>
</dbReference>
<dbReference type="AlphaFoldDB" id="A0A1M6T301"/>
<dbReference type="EMBL" id="LT670844">
    <property type="protein sequence ID" value="SHK51327.1"/>
    <property type="molecule type" value="Genomic_DNA"/>
</dbReference>
<evidence type="ECO:0000313" key="5">
    <source>
        <dbReference type="EMBL" id="SHK51327.1"/>
    </source>
</evidence>
<keyword evidence="2" id="KW-0436">Ligase</keyword>
<gene>
    <name evidence="5" type="ORF">SAMN05444159_3450</name>
</gene>
<feature type="domain" description="AMP-dependent synthetase/ligase" evidence="3">
    <location>
        <begin position="11"/>
        <end position="364"/>
    </location>
</feature>